<organism evidence="1 2">
    <name type="scientific">Oceanobacillus piezotolerans</name>
    <dbReference type="NCBI Taxonomy" id="2448030"/>
    <lineage>
        <taxon>Bacteria</taxon>
        <taxon>Bacillati</taxon>
        <taxon>Bacillota</taxon>
        <taxon>Bacilli</taxon>
        <taxon>Bacillales</taxon>
        <taxon>Bacillaceae</taxon>
        <taxon>Oceanobacillus</taxon>
    </lineage>
</organism>
<reference evidence="1 2" key="1">
    <citation type="submission" date="2018-10" db="EMBL/GenBank/DDBJ databases">
        <title>Oceanobacillus sp. YLB-02 draft genome.</title>
        <authorList>
            <person name="Yu L."/>
        </authorList>
    </citation>
    <scope>NUCLEOTIDE SEQUENCE [LARGE SCALE GENOMIC DNA]</scope>
    <source>
        <strain evidence="1 2">YLB-02</strain>
    </source>
</reference>
<proteinExistence type="predicted"/>
<name>A0A498DEK4_9BACI</name>
<sequence>MAFGLKRDELKKWKQNVENGQIDILTHFWLDERFPGSKTVTKVGCNDIEKLKQWGRKYGLSPEWIHRDPVHPHFDLFGEQQKRVLMEEGRWEQIRKFKL</sequence>
<dbReference type="EMBL" id="RCHR01000003">
    <property type="protein sequence ID" value="RLL45424.1"/>
    <property type="molecule type" value="Genomic_DNA"/>
</dbReference>
<comment type="caution">
    <text evidence="1">The sequence shown here is derived from an EMBL/GenBank/DDBJ whole genome shotgun (WGS) entry which is preliminary data.</text>
</comment>
<gene>
    <name evidence="1" type="ORF">D8M04_11265</name>
</gene>
<protein>
    <recommendedName>
        <fullName evidence="3">YneQ</fullName>
    </recommendedName>
</protein>
<dbReference type="RefSeq" id="WP_121523010.1">
    <property type="nucleotide sequence ID" value="NZ_RCHR01000003.1"/>
</dbReference>
<evidence type="ECO:0000313" key="2">
    <source>
        <dbReference type="Proteomes" id="UP000270219"/>
    </source>
</evidence>
<keyword evidence="2" id="KW-1185">Reference proteome</keyword>
<dbReference type="AlphaFoldDB" id="A0A498DEK4"/>
<accession>A0A498DEK4</accession>
<evidence type="ECO:0008006" key="3">
    <source>
        <dbReference type="Google" id="ProtNLM"/>
    </source>
</evidence>
<dbReference type="Proteomes" id="UP000270219">
    <property type="component" value="Unassembled WGS sequence"/>
</dbReference>
<evidence type="ECO:0000313" key="1">
    <source>
        <dbReference type="EMBL" id="RLL45424.1"/>
    </source>
</evidence>
<dbReference type="OrthoDB" id="2361368at2"/>